<evidence type="ECO:0000313" key="1">
    <source>
        <dbReference type="EMBL" id="OQE94384.1"/>
    </source>
</evidence>
<keyword evidence="2" id="KW-1185">Reference proteome</keyword>
<reference evidence="2" key="1">
    <citation type="journal article" date="2017" name="Nat. Microbiol.">
        <title>Global analysis of biosynthetic gene clusters reveals vast potential of secondary metabolite production in Penicillium species.</title>
        <authorList>
            <person name="Nielsen J.C."/>
            <person name="Grijseels S."/>
            <person name="Prigent S."/>
            <person name="Ji B."/>
            <person name="Dainat J."/>
            <person name="Nielsen K.F."/>
            <person name="Frisvad J.C."/>
            <person name="Workman M."/>
            <person name="Nielsen J."/>
        </authorList>
    </citation>
    <scope>NUCLEOTIDE SEQUENCE [LARGE SCALE GENOMIC DNA]</scope>
    <source>
        <strain evidence="2">IBT 13039</strain>
    </source>
</reference>
<organism evidence="1 2">
    <name type="scientific">Penicillium nalgiovense</name>
    <dbReference type="NCBI Taxonomy" id="60175"/>
    <lineage>
        <taxon>Eukaryota</taxon>
        <taxon>Fungi</taxon>
        <taxon>Dikarya</taxon>
        <taxon>Ascomycota</taxon>
        <taxon>Pezizomycotina</taxon>
        <taxon>Eurotiomycetes</taxon>
        <taxon>Eurotiomycetidae</taxon>
        <taxon>Eurotiales</taxon>
        <taxon>Aspergillaceae</taxon>
        <taxon>Penicillium</taxon>
    </lineage>
</organism>
<dbReference type="AlphaFoldDB" id="A0A1V6Z4G5"/>
<evidence type="ECO:0000313" key="2">
    <source>
        <dbReference type="Proteomes" id="UP000191691"/>
    </source>
</evidence>
<sequence>MSSSNAAKLAGRVHTHEGALYNPLARVLAISVITHDGNADLSQLDLEHVCRQGLPPALQMKNLFTTESSLRIAGAEMLASCPGRTTHQGKNF</sequence>
<dbReference type="GO" id="GO:0072330">
    <property type="term" value="P:monocarboxylic acid biosynthetic process"/>
    <property type="evidence" value="ECO:0007669"/>
    <property type="project" value="UniProtKB-ARBA"/>
</dbReference>
<dbReference type="EMBL" id="MOOB01000004">
    <property type="protein sequence ID" value="OQE94384.1"/>
    <property type="molecule type" value="Genomic_DNA"/>
</dbReference>
<name>A0A1V6Z4G5_PENNA</name>
<dbReference type="GO" id="GO:0017000">
    <property type="term" value="P:antibiotic biosynthetic process"/>
    <property type="evidence" value="ECO:0007669"/>
    <property type="project" value="UniProtKB-ARBA"/>
</dbReference>
<dbReference type="STRING" id="60175.A0A1V6Z4G5"/>
<comment type="caution">
    <text evidence="1">The sequence shown here is derived from an EMBL/GenBank/DDBJ whole genome shotgun (WGS) entry which is preliminary data.</text>
</comment>
<dbReference type="InterPro" id="IPR029058">
    <property type="entry name" value="AB_hydrolase_fold"/>
</dbReference>
<proteinExistence type="predicted"/>
<gene>
    <name evidence="1" type="ORF">PENNAL_c0004G07724</name>
</gene>
<dbReference type="Gene3D" id="3.40.50.1820">
    <property type="entry name" value="alpha/beta hydrolase"/>
    <property type="match status" value="1"/>
</dbReference>
<protein>
    <submittedName>
        <fullName evidence="1">Uncharacterized protein</fullName>
    </submittedName>
</protein>
<accession>A0A1V6Z4G5</accession>
<dbReference type="Proteomes" id="UP000191691">
    <property type="component" value="Unassembled WGS sequence"/>
</dbReference>